<dbReference type="AlphaFoldDB" id="A0A0G3H2R2"/>
<evidence type="ECO:0000313" key="4">
    <source>
        <dbReference type="Proteomes" id="UP000035199"/>
    </source>
</evidence>
<name>A0A0G3H2R2_9CORY</name>
<feature type="region of interest" description="Disordered" evidence="1">
    <location>
        <begin position="102"/>
        <end position="127"/>
    </location>
</feature>
<evidence type="ECO:0000256" key="1">
    <source>
        <dbReference type="SAM" id="MobiDB-lite"/>
    </source>
</evidence>
<dbReference type="STRING" id="571915.CMUST_05395"/>
<dbReference type="EMBL" id="CP011542">
    <property type="protein sequence ID" value="AKK05417.1"/>
    <property type="molecule type" value="Genomic_DNA"/>
</dbReference>
<organism evidence="3 4">
    <name type="scientific">Corynebacterium mustelae</name>
    <dbReference type="NCBI Taxonomy" id="571915"/>
    <lineage>
        <taxon>Bacteria</taxon>
        <taxon>Bacillati</taxon>
        <taxon>Actinomycetota</taxon>
        <taxon>Actinomycetes</taxon>
        <taxon>Mycobacteriales</taxon>
        <taxon>Corynebacteriaceae</taxon>
        <taxon>Corynebacterium</taxon>
    </lineage>
</organism>
<evidence type="ECO:0000313" key="3">
    <source>
        <dbReference type="EMBL" id="AKK05417.1"/>
    </source>
</evidence>
<dbReference type="InterPro" id="IPR007436">
    <property type="entry name" value="DUF485"/>
</dbReference>
<dbReference type="Pfam" id="PF04341">
    <property type="entry name" value="DUF485"/>
    <property type="match status" value="1"/>
</dbReference>
<dbReference type="PANTHER" id="PTHR38441">
    <property type="entry name" value="INTEGRAL MEMBRANE PROTEIN-RELATED"/>
    <property type="match status" value="1"/>
</dbReference>
<dbReference type="PATRIC" id="fig|571915.4.peg.1142"/>
<evidence type="ECO:0000256" key="2">
    <source>
        <dbReference type="SAM" id="Phobius"/>
    </source>
</evidence>
<feature type="compositionally biased region" description="Polar residues" evidence="1">
    <location>
        <begin position="111"/>
        <end position="127"/>
    </location>
</feature>
<dbReference type="Proteomes" id="UP000035199">
    <property type="component" value="Chromosome"/>
</dbReference>
<dbReference type="OrthoDB" id="3543412at2"/>
<gene>
    <name evidence="3" type="ORF">CMUST_05395</name>
</gene>
<protein>
    <submittedName>
        <fullName evidence="3">Putative membrane protein</fullName>
    </submittedName>
</protein>
<proteinExistence type="predicted"/>
<keyword evidence="2" id="KW-1133">Transmembrane helix</keyword>
<feature type="transmembrane region" description="Helical" evidence="2">
    <location>
        <begin position="33"/>
        <end position="55"/>
    </location>
</feature>
<reference evidence="4" key="2">
    <citation type="submission" date="2015-05" db="EMBL/GenBank/DDBJ databases">
        <title>Complete genome sequence of Corynebacterium mustelae DSM 45274, isolated from various tissues of a male ferret with lethal sepsis.</title>
        <authorList>
            <person name="Ruckert C."/>
            <person name="Albersmeier A."/>
            <person name="Winkler A."/>
            <person name="Tauch A."/>
        </authorList>
    </citation>
    <scope>NUCLEOTIDE SEQUENCE [LARGE SCALE GENOMIC DNA]</scope>
    <source>
        <strain evidence="4">DSM 45274</strain>
    </source>
</reference>
<accession>A0A0G3H2R2</accession>
<reference evidence="3 4" key="1">
    <citation type="journal article" date="2015" name="Genome Announc.">
        <title>Complete Genome Sequence of the Type Strain Corynebacterium mustelae DSM 45274, Isolated from Various Tissues of a Male Ferret with Lethal Sepsis.</title>
        <authorList>
            <person name="Ruckert C."/>
            <person name="Eimer J."/>
            <person name="Winkler A."/>
            <person name="Tauch A."/>
        </authorList>
    </citation>
    <scope>NUCLEOTIDE SEQUENCE [LARGE SCALE GENOMIC DNA]</scope>
    <source>
        <strain evidence="3 4">DSM 45274</strain>
    </source>
</reference>
<dbReference type="KEGG" id="cmv:CMUST_05395"/>
<dbReference type="RefSeq" id="WP_047261638.1">
    <property type="nucleotide sequence ID" value="NZ_CP011542.1"/>
</dbReference>
<keyword evidence="2" id="KW-0472">Membrane</keyword>
<feature type="transmembrane region" description="Helical" evidence="2">
    <location>
        <begin position="67"/>
        <end position="89"/>
    </location>
</feature>
<sequence>MTQPTKHVPTPEEFVAVSQSPEFSSLRKTFRGFAFPVTVAFLAWYVFYIVTATFATDFVKTPVFGAINIGMVLGLAQFATAGLVTWAYVRFADNKIDPATEQIRHRMEQPAISQGNYPTNPESPASG</sequence>
<keyword evidence="2" id="KW-0812">Transmembrane</keyword>
<keyword evidence="4" id="KW-1185">Reference proteome</keyword>
<dbReference type="PANTHER" id="PTHR38441:SF1">
    <property type="entry name" value="MEMBRANE PROTEIN"/>
    <property type="match status" value="1"/>
</dbReference>